<feature type="region of interest" description="Disordered" evidence="1">
    <location>
        <begin position="316"/>
        <end position="343"/>
    </location>
</feature>
<keyword evidence="3" id="KW-1185">Reference proteome</keyword>
<proteinExistence type="predicted"/>
<evidence type="ECO:0000313" key="2">
    <source>
        <dbReference type="EMBL" id="MFC3285210.1"/>
    </source>
</evidence>
<dbReference type="Pfam" id="PF08907">
    <property type="entry name" value="DUF1853"/>
    <property type="match status" value="1"/>
</dbReference>
<protein>
    <submittedName>
        <fullName evidence="2">DUF1853 family protein</fullName>
    </submittedName>
</protein>
<dbReference type="Proteomes" id="UP001595579">
    <property type="component" value="Unassembled WGS sequence"/>
</dbReference>
<sequence length="343" mass="38867">MCQMPGQRSPLLWERYRHPLVRDLAWLIAAPDLLETPTSARPGLHELGLDNGRLTPWLGALAQDPRALDAHVAAHRQGRLGHYHERLWQFMLAEAPGTHLLAHNLPIVEDKRTLGELDLLYLGNDSPRPIHLEVAIKFYLGLPEGPGQASSQARWVGPGCADSLAIKRQHLHRHQLPLSNARQARRLLGEMLGKACDIEQRLALPGILFYPWGHAMPAPQEATRQHLRGEWLPWRQWPAFRERLPHTTRGSILRKPHWLAPPPQAVLQPLPDLEAQLAGHFSLPRSPLLLSLHAPDTGWQRIFLVGDDWPHQLPLPPGNPWRDFTPPETRGARRPRRCLRGSP</sequence>
<comment type="caution">
    <text evidence="2">The sequence shown here is derived from an EMBL/GenBank/DDBJ whole genome shotgun (WGS) entry which is preliminary data.</text>
</comment>
<dbReference type="InterPro" id="IPR015003">
    <property type="entry name" value="DUF1853"/>
</dbReference>
<evidence type="ECO:0000313" key="3">
    <source>
        <dbReference type="Proteomes" id="UP001595579"/>
    </source>
</evidence>
<organism evidence="2 3">
    <name type="scientific">Litchfieldella rifensis</name>
    <dbReference type="NCBI Taxonomy" id="762643"/>
    <lineage>
        <taxon>Bacteria</taxon>
        <taxon>Pseudomonadati</taxon>
        <taxon>Pseudomonadota</taxon>
        <taxon>Gammaproteobacteria</taxon>
        <taxon>Oceanospirillales</taxon>
        <taxon>Halomonadaceae</taxon>
        <taxon>Litchfieldella</taxon>
    </lineage>
</organism>
<reference evidence="3" key="1">
    <citation type="journal article" date="2019" name="Int. J. Syst. Evol. Microbiol.">
        <title>The Global Catalogue of Microorganisms (GCM) 10K type strain sequencing project: providing services to taxonomists for standard genome sequencing and annotation.</title>
        <authorList>
            <consortium name="The Broad Institute Genomics Platform"/>
            <consortium name="The Broad Institute Genome Sequencing Center for Infectious Disease"/>
            <person name="Wu L."/>
            <person name="Ma J."/>
        </authorList>
    </citation>
    <scope>NUCLEOTIDE SEQUENCE [LARGE SCALE GENOMIC DNA]</scope>
    <source>
        <strain evidence="3">CECT 7698</strain>
    </source>
</reference>
<gene>
    <name evidence="2" type="ORF">ACFOEV_16555</name>
</gene>
<accession>A0ABV7LSE2</accession>
<dbReference type="EMBL" id="JBHRUG010000031">
    <property type="protein sequence ID" value="MFC3285210.1"/>
    <property type="molecule type" value="Genomic_DNA"/>
</dbReference>
<name>A0ABV7LSE2_9GAMM</name>
<feature type="compositionally biased region" description="Basic residues" evidence="1">
    <location>
        <begin position="332"/>
        <end position="343"/>
    </location>
</feature>
<evidence type="ECO:0000256" key="1">
    <source>
        <dbReference type="SAM" id="MobiDB-lite"/>
    </source>
</evidence>
<dbReference type="RefSeq" id="WP_386775924.1">
    <property type="nucleotide sequence ID" value="NZ_JBHRUG010000031.1"/>
</dbReference>